<reference evidence="1" key="1">
    <citation type="journal article" date="2023" name="Mol. Phylogenet. Evol.">
        <title>Genome-scale phylogeny and comparative genomics of the fungal order Sordariales.</title>
        <authorList>
            <person name="Hensen N."/>
            <person name="Bonometti L."/>
            <person name="Westerberg I."/>
            <person name="Brannstrom I.O."/>
            <person name="Guillou S."/>
            <person name="Cros-Aarteil S."/>
            <person name="Calhoun S."/>
            <person name="Haridas S."/>
            <person name="Kuo A."/>
            <person name="Mondo S."/>
            <person name="Pangilinan J."/>
            <person name="Riley R."/>
            <person name="LaButti K."/>
            <person name="Andreopoulos B."/>
            <person name="Lipzen A."/>
            <person name="Chen C."/>
            <person name="Yan M."/>
            <person name="Daum C."/>
            <person name="Ng V."/>
            <person name="Clum A."/>
            <person name="Steindorff A."/>
            <person name="Ohm R.A."/>
            <person name="Martin F."/>
            <person name="Silar P."/>
            <person name="Natvig D.O."/>
            <person name="Lalanne C."/>
            <person name="Gautier V."/>
            <person name="Ament-Velasquez S.L."/>
            <person name="Kruys A."/>
            <person name="Hutchinson M.I."/>
            <person name="Powell A.J."/>
            <person name="Barry K."/>
            <person name="Miller A.N."/>
            <person name="Grigoriev I.V."/>
            <person name="Debuchy R."/>
            <person name="Gladieux P."/>
            <person name="Hiltunen Thoren M."/>
            <person name="Johannesson H."/>
        </authorList>
    </citation>
    <scope>NUCLEOTIDE SEQUENCE</scope>
    <source>
        <strain evidence="1">CBS 532.94</strain>
    </source>
</reference>
<dbReference type="PANTHER" id="PTHR33112">
    <property type="entry name" value="DOMAIN PROTEIN, PUTATIVE-RELATED"/>
    <property type="match status" value="1"/>
</dbReference>
<dbReference type="Proteomes" id="UP001303760">
    <property type="component" value="Unassembled WGS sequence"/>
</dbReference>
<comment type="caution">
    <text evidence="1">The sequence shown here is derived from an EMBL/GenBank/DDBJ whole genome shotgun (WGS) entry which is preliminary data.</text>
</comment>
<dbReference type="EMBL" id="MU860037">
    <property type="protein sequence ID" value="KAK4240597.1"/>
    <property type="molecule type" value="Genomic_DNA"/>
</dbReference>
<gene>
    <name evidence="1" type="ORF">C8A03DRAFT_13087</name>
</gene>
<name>A0AAN7CFZ9_9PEZI</name>
<evidence type="ECO:0008006" key="3">
    <source>
        <dbReference type="Google" id="ProtNLM"/>
    </source>
</evidence>
<organism evidence="1 2">
    <name type="scientific">Achaetomium macrosporum</name>
    <dbReference type="NCBI Taxonomy" id="79813"/>
    <lineage>
        <taxon>Eukaryota</taxon>
        <taxon>Fungi</taxon>
        <taxon>Dikarya</taxon>
        <taxon>Ascomycota</taxon>
        <taxon>Pezizomycotina</taxon>
        <taxon>Sordariomycetes</taxon>
        <taxon>Sordariomycetidae</taxon>
        <taxon>Sordariales</taxon>
        <taxon>Chaetomiaceae</taxon>
        <taxon>Achaetomium</taxon>
    </lineage>
</organism>
<keyword evidence="2" id="KW-1185">Reference proteome</keyword>
<evidence type="ECO:0000313" key="1">
    <source>
        <dbReference type="EMBL" id="KAK4240597.1"/>
    </source>
</evidence>
<dbReference type="AlphaFoldDB" id="A0AAN7CFZ9"/>
<dbReference type="PANTHER" id="PTHR33112:SF16">
    <property type="entry name" value="HETEROKARYON INCOMPATIBILITY DOMAIN-CONTAINING PROTEIN"/>
    <property type="match status" value="1"/>
</dbReference>
<accession>A0AAN7CFZ9</accession>
<protein>
    <recommendedName>
        <fullName evidence="3">Heterokaryon incompatibility domain-containing protein</fullName>
    </recommendedName>
</protein>
<evidence type="ECO:0000313" key="2">
    <source>
        <dbReference type="Proteomes" id="UP001303760"/>
    </source>
</evidence>
<reference evidence="1" key="2">
    <citation type="submission" date="2023-05" db="EMBL/GenBank/DDBJ databases">
        <authorList>
            <consortium name="Lawrence Berkeley National Laboratory"/>
            <person name="Steindorff A."/>
            <person name="Hensen N."/>
            <person name="Bonometti L."/>
            <person name="Westerberg I."/>
            <person name="Brannstrom I.O."/>
            <person name="Guillou S."/>
            <person name="Cros-Aarteil S."/>
            <person name="Calhoun S."/>
            <person name="Haridas S."/>
            <person name="Kuo A."/>
            <person name="Mondo S."/>
            <person name="Pangilinan J."/>
            <person name="Riley R."/>
            <person name="Labutti K."/>
            <person name="Andreopoulos B."/>
            <person name="Lipzen A."/>
            <person name="Chen C."/>
            <person name="Yanf M."/>
            <person name="Daum C."/>
            <person name="Ng V."/>
            <person name="Clum A."/>
            <person name="Ohm R."/>
            <person name="Martin F."/>
            <person name="Silar P."/>
            <person name="Natvig D."/>
            <person name="Lalanne C."/>
            <person name="Gautier V."/>
            <person name="Ament-Velasquez S.L."/>
            <person name="Kruys A."/>
            <person name="Hutchinson M.I."/>
            <person name="Powell A.J."/>
            <person name="Barry K."/>
            <person name="Miller A.N."/>
            <person name="Grigoriev I.V."/>
            <person name="Debuchy R."/>
            <person name="Gladieux P."/>
            <person name="Thoren M.H."/>
            <person name="Johannesson H."/>
        </authorList>
    </citation>
    <scope>NUCLEOTIDE SEQUENCE</scope>
    <source>
        <strain evidence="1">CBS 532.94</strain>
    </source>
</reference>
<proteinExistence type="predicted"/>
<sequence length="417" mass="47411">MQEDLLPSRKLMFTGNEMVWECLARTICECGHKCGVKILSGPPSHGIKYAVGLSNQSRWANGQEHEVDHISILRDWQEMVKEYSLRQLTRAEDKLAAISGLATMTRDAIGAVTDGEGDRYHAGLWESRLLLDLTWWMPHGGTRPARYRAPTWSWASIDGPIAGPLNGAPNNHSYMTHIARNAEVCEVWCQPEDEQNPTGRLADGFVMLRGPVVRGPFRMKGRSHDPPQDRDRECRVWLDCYDAGTSELEGAIMSLSYNREEFGARFVMILRSCTGRLGTTLFQPLTKLMRPLTRLVTGLWKRFFEDRDAEYACIQLITWNRNGEGKQFAHFTKSPRIGHKIPPVSCFLVLQRRPGEDNVYTRVGMGFCTAVEKCGDAPSKPRSELPEREPLLFSHSAPTEWEFPLFRGYEERLIKIV</sequence>